<dbReference type="InterPro" id="IPR013088">
    <property type="entry name" value="Znf_NHR/GATA"/>
</dbReference>
<dbReference type="PANTHER" id="PTHR13340">
    <property type="entry name" value="GATA ZINC FINGER DOMAIN-CONTAINING"/>
    <property type="match status" value="1"/>
</dbReference>
<sequence>MPFGETLLECKHCGKDSSAIWRKDSNGDLICHLCFIEQETAKREAVEEVSTANKTSKQQAVRPVRNASMRIKSTRHKVITKGKSRRNVLKTKFPKVGEGNSANLLSESVFYKGQYFQSGDIVSVVDSDDHQEYFAQCRGFVTNQFCEKMVAYTWLLPTTKHKLGEQFDPRAFYLGPEDDILHDMASVEFVCNAPDDYYRPISSMYPTYSTTQSKKYISVTMTP</sequence>
<evidence type="ECO:0000256" key="3">
    <source>
        <dbReference type="ARBA" id="ARBA00022723"/>
    </source>
</evidence>
<evidence type="ECO:0000256" key="5">
    <source>
        <dbReference type="ARBA" id="ARBA00022833"/>
    </source>
</evidence>
<keyword evidence="4 7" id="KW-0863">Zinc-finger</keyword>
<evidence type="ECO:0000256" key="6">
    <source>
        <dbReference type="ARBA" id="ARBA00023242"/>
    </source>
</evidence>
<dbReference type="InterPro" id="IPR000679">
    <property type="entry name" value="Znf_GATA"/>
</dbReference>
<dbReference type="GO" id="GO:0006355">
    <property type="term" value="P:regulation of DNA-templated transcription"/>
    <property type="evidence" value="ECO:0007669"/>
    <property type="project" value="InterPro"/>
</dbReference>
<evidence type="ECO:0000256" key="1">
    <source>
        <dbReference type="ARBA" id="ARBA00004123"/>
    </source>
</evidence>
<evidence type="ECO:0000259" key="8">
    <source>
        <dbReference type="PROSITE" id="PS50114"/>
    </source>
</evidence>
<dbReference type="GO" id="GO:0043565">
    <property type="term" value="F:sequence-specific DNA binding"/>
    <property type="evidence" value="ECO:0007669"/>
    <property type="project" value="InterPro"/>
</dbReference>
<dbReference type="InterPro" id="IPR039050">
    <property type="entry name" value="GATAD1"/>
</dbReference>
<evidence type="ECO:0000313" key="9">
    <source>
        <dbReference type="EMBL" id="CAB3248339.1"/>
    </source>
</evidence>
<dbReference type="Gene3D" id="2.30.30.490">
    <property type="match status" value="1"/>
</dbReference>
<accession>A0A6F9DCW6</accession>
<comment type="subcellular location">
    <subcellularLocation>
        <location evidence="1">Nucleus</location>
    </subcellularLocation>
</comment>
<evidence type="ECO:0000256" key="2">
    <source>
        <dbReference type="ARBA" id="ARBA00014943"/>
    </source>
</evidence>
<reference evidence="9" key="1">
    <citation type="submission" date="2020-04" db="EMBL/GenBank/DDBJ databases">
        <authorList>
            <person name="Neveu A P."/>
        </authorList>
    </citation>
    <scope>NUCLEOTIDE SEQUENCE</scope>
    <source>
        <tissue evidence="9">Whole embryo</tissue>
    </source>
</reference>
<gene>
    <name evidence="9" type="primary">Gatal</name>
</gene>
<dbReference type="SUPFAM" id="SSF57716">
    <property type="entry name" value="Glucocorticoid receptor-like (DNA-binding domain)"/>
    <property type="match status" value="1"/>
</dbReference>
<dbReference type="GO" id="GO:0006325">
    <property type="term" value="P:chromatin organization"/>
    <property type="evidence" value="ECO:0007669"/>
    <property type="project" value="TreeGrafter"/>
</dbReference>
<feature type="domain" description="GATA-type" evidence="8">
    <location>
        <begin position="8"/>
        <end position="34"/>
    </location>
</feature>
<proteinExistence type="evidence at transcript level"/>
<dbReference type="AlphaFoldDB" id="A0A6F9DCW6"/>
<dbReference type="GO" id="GO:0005634">
    <property type="term" value="C:nucleus"/>
    <property type="evidence" value="ECO:0007669"/>
    <property type="project" value="UniProtKB-SubCell"/>
</dbReference>
<dbReference type="PROSITE" id="PS50114">
    <property type="entry name" value="GATA_ZN_FINGER_2"/>
    <property type="match status" value="1"/>
</dbReference>
<evidence type="ECO:0000256" key="4">
    <source>
        <dbReference type="ARBA" id="ARBA00022771"/>
    </source>
</evidence>
<dbReference type="Gene3D" id="3.30.50.10">
    <property type="entry name" value="Erythroid Transcription Factor GATA-1, subunit A"/>
    <property type="match status" value="1"/>
</dbReference>
<dbReference type="PANTHER" id="PTHR13340:SF2">
    <property type="entry name" value="GATA ZINC FINGER DOMAIN-CONTAINING PROTEIN 1"/>
    <property type="match status" value="1"/>
</dbReference>
<name>A0A6F9DCW6_9ASCI</name>
<evidence type="ECO:0000256" key="7">
    <source>
        <dbReference type="PROSITE-ProRule" id="PRU00094"/>
    </source>
</evidence>
<dbReference type="EMBL" id="LR785380">
    <property type="protein sequence ID" value="CAB3248339.1"/>
    <property type="molecule type" value="mRNA"/>
</dbReference>
<organism evidence="9">
    <name type="scientific">Phallusia mammillata</name>
    <dbReference type="NCBI Taxonomy" id="59560"/>
    <lineage>
        <taxon>Eukaryota</taxon>
        <taxon>Metazoa</taxon>
        <taxon>Chordata</taxon>
        <taxon>Tunicata</taxon>
        <taxon>Ascidiacea</taxon>
        <taxon>Phlebobranchia</taxon>
        <taxon>Ascidiidae</taxon>
        <taxon>Phallusia</taxon>
    </lineage>
</organism>
<keyword evidence="6" id="KW-0539">Nucleus</keyword>
<keyword evidence="3" id="KW-0479">Metal-binding</keyword>
<dbReference type="GO" id="GO:0008270">
    <property type="term" value="F:zinc ion binding"/>
    <property type="evidence" value="ECO:0007669"/>
    <property type="project" value="UniProtKB-KW"/>
</dbReference>
<protein>
    <recommendedName>
        <fullName evidence="2">GATA zinc finger domain-containing protein 1</fullName>
    </recommendedName>
</protein>
<dbReference type="InterPro" id="IPR043151">
    <property type="entry name" value="BAH_sf"/>
</dbReference>
<keyword evidence="5" id="KW-0862">Zinc</keyword>